<dbReference type="SUPFAM" id="SSF55729">
    <property type="entry name" value="Acyl-CoA N-acyltransferases (Nat)"/>
    <property type="match status" value="1"/>
</dbReference>
<protein>
    <submittedName>
        <fullName evidence="2">Putative GCN5-related N-acetyltransferase</fullName>
    </submittedName>
</protein>
<dbReference type="OrthoDB" id="16717at10239"/>
<evidence type="ECO:0000313" key="3">
    <source>
        <dbReference type="Proteomes" id="UP000203302"/>
    </source>
</evidence>
<evidence type="ECO:0000259" key="1">
    <source>
        <dbReference type="PROSITE" id="PS51186"/>
    </source>
</evidence>
<dbReference type="Pfam" id="PF00583">
    <property type="entry name" value="Acetyltransf_1"/>
    <property type="match status" value="1"/>
</dbReference>
<sequence>MQSIAQSTIIKPSVEPTEQQINITIERLTWGSEKAREYYHAFGSRTIPIKRLNVILKNPQYQVFGLRNDRHKPLGYISVITTMGDETLIIHHAEEIISKSLNKVAMMMLLDHVGCRYAMTVDGSSDNFDFRNRMGFKLIENNWMVNCKPYEKLPIDKRIVDVSGLESLSEHQLEQLTGLVRYTIYREGQTDPFGREIFREVLPESVIERGRTSQYKTLVWMDAGDILGVAQLQYAQWGEVILSGVGVDGSHTGKRIGRNLVAAAIQKAGMSHEHLMATTFADNGPMNHLFGNLLGWDMLPGSIGVELVENAVSWKKSKKYLGVTAGHGAPMYKGD</sequence>
<evidence type="ECO:0000313" key="2">
    <source>
        <dbReference type="EMBL" id="ANZ49198.1"/>
    </source>
</evidence>
<accession>A0A1B2ID60</accession>
<dbReference type="PROSITE" id="PS51186">
    <property type="entry name" value="GNAT"/>
    <property type="match status" value="1"/>
</dbReference>
<reference evidence="3" key="1">
    <citation type="submission" date="2016-06" db="EMBL/GenBank/DDBJ databases">
        <authorList>
            <person name="Berg J.A."/>
            <person name="Grossarth S.E."/>
            <person name="Jarvis T.M."/>
            <person name="Merrill B.D."/>
            <person name="Breakwell D.P."/>
            <person name="Hope S."/>
            <person name="Grose J.H."/>
        </authorList>
    </citation>
    <scope>NUCLEOTIDE SEQUENCE [LARGE SCALE GENOMIC DNA]</scope>
</reference>
<dbReference type="KEGG" id="vg:29069238"/>
<dbReference type="CDD" id="cd04301">
    <property type="entry name" value="NAT_SF"/>
    <property type="match status" value="1"/>
</dbReference>
<dbReference type="RefSeq" id="YP_009293084.1">
    <property type="nucleotide sequence ID" value="NC_031127.1"/>
</dbReference>
<feature type="domain" description="N-acetyltransferase" evidence="1">
    <location>
        <begin position="163"/>
        <end position="319"/>
    </location>
</feature>
<dbReference type="GeneID" id="29069238"/>
<gene>
    <name evidence="2" type="ORF">HUXLEY_116</name>
</gene>
<dbReference type="EMBL" id="KX397368">
    <property type="protein sequence ID" value="ANZ49198.1"/>
    <property type="molecule type" value="Genomic_DNA"/>
</dbReference>
<dbReference type="Gene3D" id="3.40.630.30">
    <property type="match status" value="1"/>
</dbReference>
<keyword evidence="2" id="KW-0808">Transferase</keyword>
<proteinExistence type="predicted"/>
<dbReference type="GO" id="GO:0016747">
    <property type="term" value="F:acyltransferase activity, transferring groups other than amino-acyl groups"/>
    <property type="evidence" value="ECO:0007669"/>
    <property type="project" value="InterPro"/>
</dbReference>
<dbReference type="InterPro" id="IPR000182">
    <property type="entry name" value="GNAT_dom"/>
</dbReference>
<name>A0A1B2ID60_9CAUD</name>
<dbReference type="InterPro" id="IPR016181">
    <property type="entry name" value="Acyl_CoA_acyltransferase"/>
</dbReference>
<dbReference type="Proteomes" id="UP000203302">
    <property type="component" value="Segment"/>
</dbReference>
<organism evidence="2 3">
    <name type="scientific">Erwinia phage vB_EamM_Huxley</name>
    <dbReference type="NCBI Taxonomy" id="1883373"/>
    <lineage>
        <taxon>Viruses</taxon>
        <taxon>Duplodnaviria</taxon>
        <taxon>Heunggongvirae</taxon>
        <taxon>Uroviricota</taxon>
        <taxon>Caudoviricetes</taxon>
        <taxon>Chimalliviridae</taxon>
        <taxon>Machinavirus</taxon>
        <taxon>Machinavirus machina</taxon>
    </lineage>
</organism>